<dbReference type="EMBL" id="JBICBT010000128">
    <property type="protein sequence ID" value="KAL3122733.1"/>
    <property type="molecule type" value="Genomic_DNA"/>
</dbReference>
<keyword evidence="17" id="KW-1185">Reference proteome</keyword>
<gene>
    <name evidence="15" type="ORF">niasHT_004900</name>
    <name evidence="16" type="ORF">niasHT_005450</name>
</gene>
<dbReference type="Gene3D" id="1.20.1070.10">
    <property type="entry name" value="Rhodopsin 7-helix transmembrane proteins"/>
    <property type="match status" value="1"/>
</dbReference>
<dbReference type="InterPro" id="IPR017983">
    <property type="entry name" value="GPCR_2_secretin-like_CS"/>
</dbReference>
<evidence type="ECO:0000256" key="10">
    <source>
        <dbReference type="ARBA" id="ARBA00023224"/>
    </source>
</evidence>
<evidence type="ECO:0000256" key="6">
    <source>
        <dbReference type="ARBA" id="ARBA00023040"/>
    </source>
</evidence>
<keyword evidence="3" id="KW-1003">Cell membrane</keyword>
<dbReference type="PROSITE" id="PS00650">
    <property type="entry name" value="G_PROTEIN_RECEP_F2_2"/>
    <property type="match status" value="1"/>
</dbReference>
<feature type="domain" description="G-protein coupled receptors family 2 profile 1" evidence="13">
    <location>
        <begin position="45"/>
        <end position="138"/>
    </location>
</feature>
<feature type="transmembrane region" description="Helical" evidence="12">
    <location>
        <begin position="260"/>
        <end position="278"/>
    </location>
</feature>
<keyword evidence="9" id="KW-0325">Glycoprotein</keyword>
<evidence type="ECO:0000256" key="8">
    <source>
        <dbReference type="ARBA" id="ARBA00023170"/>
    </source>
</evidence>
<feature type="region of interest" description="Disordered" evidence="11">
    <location>
        <begin position="513"/>
        <end position="557"/>
    </location>
</feature>
<dbReference type="InterPro" id="IPR001879">
    <property type="entry name" value="GPCR_2_extracellular_dom"/>
</dbReference>
<evidence type="ECO:0000259" key="14">
    <source>
        <dbReference type="PROSITE" id="PS50261"/>
    </source>
</evidence>
<evidence type="ECO:0000313" key="15">
    <source>
        <dbReference type="EMBL" id="KAL3121455.1"/>
    </source>
</evidence>
<dbReference type="PANTHER" id="PTHR45620:SF17">
    <property type="entry name" value="PDF RECEPTOR"/>
    <property type="match status" value="1"/>
</dbReference>
<sequence length="557" mass="62680">MSMIAYSEDADDLSDSEVVATFLLSNSSTIWLRGLQFSLAESMEQCFDALKNSGLPISAEPSEDGMPWCNATWDTVLCWPAIPGGQSVSLRCPPLKGLDTTKSITKFCHPSGQWMGKTEDDFSRPHGWTNFTMCFTQEVVAIMQNMDNGTLLMAQEVAKNVRKLEFLGLGLSLISLFFSVAIFSFFRRLRVFRNLIHLHLMVALLAVVLIRLVLYIDLIFTDRMGHQQLVNPHGKTINTMVFVCELMFFLLEYFKSVAFWWMFLEGLYLHNLLVFAFFNKTPKLWPYLITAYGVPLAHTFCWLIVLMVKKHGQLERCLGSYYLETEFWILDGPRLLQLVLNAFFIFNVIRVLWLKVRDSQQSSSEIGRMKKSVKAALMLIPLLGIPNIMQTIPFSPTQENITYFAIWTYCASLSYMYQGFMIAIIYCFTNREVQSVLHNCYTRHRLSHSRMAHRSSRYAPMASPYTQIKNNSGSLGANGAVIVGEIKVIEGNGTVANAGDCLLLPSHSNGTSPRISEVGAESCGTESLSNANDSGRTLPGMSDRGGRTMPEAMPCQS</sequence>
<evidence type="ECO:0000256" key="3">
    <source>
        <dbReference type="ARBA" id="ARBA00022475"/>
    </source>
</evidence>
<evidence type="ECO:0000256" key="4">
    <source>
        <dbReference type="ARBA" id="ARBA00022692"/>
    </source>
</evidence>
<keyword evidence="4 12" id="KW-0812">Transmembrane</keyword>
<dbReference type="GO" id="GO:0004930">
    <property type="term" value="F:G protein-coupled receptor activity"/>
    <property type="evidence" value="ECO:0007669"/>
    <property type="project" value="UniProtKB-KW"/>
</dbReference>
<feature type="domain" description="G-protein coupled receptors family 2 profile 2" evidence="14">
    <location>
        <begin position="161"/>
        <end position="430"/>
    </location>
</feature>
<organism evidence="16 17">
    <name type="scientific">Heterodera trifolii</name>
    <dbReference type="NCBI Taxonomy" id="157864"/>
    <lineage>
        <taxon>Eukaryota</taxon>
        <taxon>Metazoa</taxon>
        <taxon>Ecdysozoa</taxon>
        <taxon>Nematoda</taxon>
        <taxon>Chromadorea</taxon>
        <taxon>Rhabditida</taxon>
        <taxon>Tylenchina</taxon>
        <taxon>Tylenchomorpha</taxon>
        <taxon>Tylenchoidea</taxon>
        <taxon>Heteroderidae</taxon>
        <taxon>Heteroderinae</taxon>
        <taxon>Heterodera</taxon>
    </lineage>
</organism>
<feature type="transmembrane region" description="Helical" evidence="12">
    <location>
        <begin position="198"/>
        <end position="216"/>
    </location>
</feature>
<evidence type="ECO:0000256" key="1">
    <source>
        <dbReference type="ARBA" id="ARBA00004651"/>
    </source>
</evidence>
<feature type="transmembrane region" description="Helical" evidence="12">
    <location>
        <begin position="335"/>
        <end position="354"/>
    </location>
</feature>
<dbReference type="GO" id="GO:0005886">
    <property type="term" value="C:plasma membrane"/>
    <property type="evidence" value="ECO:0007669"/>
    <property type="project" value="UniProtKB-SubCell"/>
</dbReference>
<comment type="caution">
    <text evidence="16">The sequence shown here is derived from an EMBL/GenBank/DDBJ whole genome shotgun (WGS) entry which is preliminary data.</text>
</comment>
<evidence type="ECO:0000256" key="12">
    <source>
        <dbReference type="SAM" id="Phobius"/>
    </source>
</evidence>
<dbReference type="Proteomes" id="UP001620626">
    <property type="component" value="Unassembled WGS sequence"/>
</dbReference>
<comment type="subcellular location">
    <subcellularLocation>
        <location evidence="1">Cell membrane</location>
        <topology evidence="1">Multi-pass membrane protein</topology>
    </subcellularLocation>
</comment>
<dbReference type="PROSITE" id="PS50227">
    <property type="entry name" value="G_PROTEIN_RECEP_F2_3"/>
    <property type="match status" value="1"/>
</dbReference>
<dbReference type="InterPro" id="IPR017981">
    <property type="entry name" value="GPCR_2-like_7TM"/>
</dbReference>
<dbReference type="Gene3D" id="4.10.1240.10">
    <property type="entry name" value="GPCR, family 2, extracellular hormone receptor domain"/>
    <property type="match status" value="1"/>
</dbReference>
<dbReference type="InterPro" id="IPR050332">
    <property type="entry name" value="GPCR_2"/>
</dbReference>
<dbReference type="Pfam" id="PF02793">
    <property type="entry name" value="HRM"/>
    <property type="match status" value="1"/>
</dbReference>
<dbReference type="AlphaFoldDB" id="A0ABD2M5F5"/>
<dbReference type="PROSITE" id="PS50261">
    <property type="entry name" value="G_PROTEIN_RECEP_F2_4"/>
    <property type="match status" value="1"/>
</dbReference>
<feature type="transmembrane region" description="Helical" evidence="12">
    <location>
        <begin position="375"/>
        <end position="394"/>
    </location>
</feature>
<evidence type="ECO:0000259" key="13">
    <source>
        <dbReference type="PROSITE" id="PS50227"/>
    </source>
</evidence>
<keyword evidence="10" id="KW-0807">Transducer</keyword>
<dbReference type="SMART" id="SM00008">
    <property type="entry name" value="HormR"/>
    <property type="match status" value="1"/>
</dbReference>
<dbReference type="InterPro" id="IPR036445">
    <property type="entry name" value="GPCR_2_extracell_dom_sf"/>
</dbReference>
<evidence type="ECO:0000256" key="2">
    <source>
        <dbReference type="ARBA" id="ARBA00005314"/>
    </source>
</evidence>
<evidence type="ECO:0000256" key="9">
    <source>
        <dbReference type="ARBA" id="ARBA00023180"/>
    </source>
</evidence>
<accession>A0ABD2M5F5</accession>
<evidence type="ECO:0000313" key="17">
    <source>
        <dbReference type="Proteomes" id="UP001620626"/>
    </source>
</evidence>
<evidence type="ECO:0000313" key="16">
    <source>
        <dbReference type="EMBL" id="KAL3122733.1"/>
    </source>
</evidence>
<feature type="transmembrane region" description="Helical" evidence="12">
    <location>
        <begin position="285"/>
        <end position="308"/>
    </location>
</feature>
<reference evidence="16 17" key="1">
    <citation type="submission" date="2024-10" db="EMBL/GenBank/DDBJ databases">
        <authorList>
            <person name="Kim D."/>
        </authorList>
    </citation>
    <scope>NUCLEOTIDE SEQUENCE [LARGE SCALE GENOMIC DNA]</scope>
    <source>
        <strain evidence="16">BH-2024</strain>
    </source>
</reference>
<feature type="transmembrane region" description="Helical" evidence="12">
    <location>
        <begin position="166"/>
        <end position="186"/>
    </location>
</feature>
<evidence type="ECO:0000256" key="11">
    <source>
        <dbReference type="SAM" id="MobiDB-lite"/>
    </source>
</evidence>
<name>A0ABD2M5F5_9BILA</name>
<keyword evidence="8" id="KW-0675">Receptor</keyword>
<dbReference type="EMBL" id="JBICBT010000187">
    <property type="protein sequence ID" value="KAL3121455.1"/>
    <property type="molecule type" value="Genomic_DNA"/>
</dbReference>
<comment type="similarity">
    <text evidence="2">Belongs to the G-protein coupled receptor 2 family.</text>
</comment>
<dbReference type="InterPro" id="IPR000832">
    <property type="entry name" value="GPCR_2_secretin-like"/>
</dbReference>
<protein>
    <submittedName>
        <fullName evidence="16">Uncharacterized protein</fullName>
    </submittedName>
</protein>
<keyword evidence="5 12" id="KW-1133">Transmembrane helix</keyword>
<keyword evidence="7 12" id="KW-0472">Membrane</keyword>
<dbReference type="PRINTS" id="PR00249">
    <property type="entry name" value="GPCRSECRETIN"/>
</dbReference>
<keyword evidence="6" id="KW-0297">G-protein coupled receptor</keyword>
<dbReference type="SUPFAM" id="SSF111418">
    <property type="entry name" value="Hormone receptor domain"/>
    <property type="match status" value="1"/>
</dbReference>
<dbReference type="Pfam" id="PF00002">
    <property type="entry name" value="7tm_2"/>
    <property type="match status" value="1"/>
</dbReference>
<evidence type="ECO:0000256" key="7">
    <source>
        <dbReference type="ARBA" id="ARBA00023136"/>
    </source>
</evidence>
<dbReference type="PANTHER" id="PTHR45620">
    <property type="entry name" value="PDF RECEPTOR-LIKE PROTEIN-RELATED"/>
    <property type="match status" value="1"/>
</dbReference>
<proteinExistence type="inferred from homology"/>
<evidence type="ECO:0000256" key="5">
    <source>
        <dbReference type="ARBA" id="ARBA00022989"/>
    </source>
</evidence>
<feature type="transmembrane region" description="Helical" evidence="12">
    <location>
        <begin position="406"/>
        <end position="428"/>
    </location>
</feature>
<feature type="compositionally biased region" description="Polar residues" evidence="11">
    <location>
        <begin position="524"/>
        <end position="535"/>
    </location>
</feature>